<dbReference type="Proteomes" id="UP001159641">
    <property type="component" value="Unassembled WGS sequence"/>
</dbReference>
<keyword evidence="15" id="KW-1185">Reference proteome</keyword>
<reference evidence="14 15" key="1">
    <citation type="submission" date="2022-11" db="EMBL/GenBank/DDBJ databases">
        <title>Whole genome sequence of Eschrichtius robustus ER-17-0199.</title>
        <authorList>
            <person name="Bruniche-Olsen A."/>
            <person name="Black A.N."/>
            <person name="Fields C.J."/>
            <person name="Walden K."/>
            <person name="Dewoody J.A."/>
        </authorList>
    </citation>
    <scope>NUCLEOTIDE SEQUENCE [LARGE SCALE GENOMIC DNA]</scope>
    <source>
        <strain evidence="14">ER-17-0199</strain>
        <tissue evidence="14">Blubber</tissue>
    </source>
</reference>
<organism evidence="14 15">
    <name type="scientific">Eschrichtius robustus</name>
    <name type="common">California gray whale</name>
    <name type="synonym">Eschrichtius gibbosus</name>
    <dbReference type="NCBI Taxonomy" id="9764"/>
    <lineage>
        <taxon>Eukaryota</taxon>
        <taxon>Metazoa</taxon>
        <taxon>Chordata</taxon>
        <taxon>Craniata</taxon>
        <taxon>Vertebrata</taxon>
        <taxon>Euteleostomi</taxon>
        <taxon>Mammalia</taxon>
        <taxon>Eutheria</taxon>
        <taxon>Laurasiatheria</taxon>
        <taxon>Artiodactyla</taxon>
        <taxon>Whippomorpha</taxon>
        <taxon>Cetacea</taxon>
        <taxon>Mysticeti</taxon>
        <taxon>Eschrichtiidae</taxon>
        <taxon>Eschrichtius</taxon>
    </lineage>
</organism>
<dbReference type="InterPro" id="IPR001245">
    <property type="entry name" value="Ser-Thr/Tyr_kinase_cat_dom"/>
</dbReference>
<evidence type="ECO:0000256" key="8">
    <source>
        <dbReference type="ARBA" id="ARBA00023239"/>
    </source>
</evidence>
<keyword evidence="8" id="KW-0456">Lyase</keyword>
<dbReference type="GO" id="GO:0004672">
    <property type="term" value="F:protein kinase activity"/>
    <property type="evidence" value="ECO:0007669"/>
    <property type="project" value="InterPro"/>
</dbReference>
<evidence type="ECO:0000259" key="13">
    <source>
        <dbReference type="PROSITE" id="PS50125"/>
    </source>
</evidence>
<dbReference type="InterPro" id="IPR029787">
    <property type="entry name" value="Nucleotide_cyclase"/>
</dbReference>
<evidence type="ECO:0000256" key="10">
    <source>
        <dbReference type="SAM" id="Coils"/>
    </source>
</evidence>
<evidence type="ECO:0000256" key="9">
    <source>
        <dbReference type="ARBA" id="ARBA00023293"/>
    </source>
</evidence>
<sequence length="662" mass="71300">MVMTVTALPSVAAQLAVNQANQDSSLALGSQLTSVVLPTGCDTSSALATFLAHKNTVAVFVGPVNPSYCPAAALLAQGWGKTLFSWVCGVPEGGGVLVPTLPSAAHVLLSVMRHFGWAHVAIVSSHQDIWLATARQVAMTLRAYGLPVGLVTSLGPREQGTTEVLKQLCNVDGLKIAVLCTRLALLGGSEQPALLSRAGAQGLADGRLAFLPYDTLLFTLPYCNRSYLAPGDGRHLQEACGAVLSAWSPASDARTAKLPGPQRGGCPPGAGAGRSVQTFAGPGARGHGQGEWVWLKKFEAGTAPELRPSCLSLLRNMRELRHENIATFLDFFVAPGVSALVLEHCARGSLEDLLRNEDLRLDWTFKAFLVLDMSRGVWYLHHRHFPHGRLKSRNCVVAGRFVLRVTDHGYAELLDAQRAPRPGQPRKSCCGRLRSCCGGPGNPGGAPSEETPSASSCRGIPGPPLPTSPPGDLSPTARPVLVAEIIRKVVSPPPLCRPLVSPDHGPPECIQLMEQCWEEASEDRPNLDQICTQFKSINQGKKTSVADSVLRMLEKYSQNLEDLIQEWTEELGLERQKIERLLSQMLLPSVAEALKMGATVEPEYFDRVTIYFSDTVGFTTISALSEPIEVVGLLNDLYTLFDAVLGNHDVYKDPTFLPQPVV</sequence>
<dbReference type="PROSITE" id="PS50125">
    <property type="entry name" value="GUANYLATE_CYCLASE_2"/>
    <property type="match status" value="1"/>
</dbReference>
<evidence type="ECO:0000256" key="4">
    <source>
        <dbReference type="ARBA" id="ARBA00022729"/>
    </source>
</evidence>
<dbReference type="PANTHER" id="PTHR11920:SF477">
    <property type="entry name" value="GUANYLATE CYCLASE D"/>
    <property type="match status" value="1"/>
</dbReference>
<evidence type="ECO:0000313" key="15">
    <source>
        <dbReference type="Proteomes" id="UP001159641"/>
    </source>
</evidence>
<keyword evidence="4" id="KW-0732">Signal</keyword>
<dbReference type="GO" id="GO:0005886">
    <property type="term" value="C:plasma membrane"/>
    <property type="evidence" value="ECO:0007669"/>
    <property type="project" value="TreeGrafter"/>
</dbReference>
<dbReference type="InterPro" id="IPR011009">
    <property type="entry name" value="Kinase-like_dom_sf"/>
</dbReference>
<gene>
    <name evidence="14" type="ORF">J1605_001437</name>
</gene>
<dbReference type="Pfam" id="PF07714">
    <property type="entry name" value="PK_Tyr_Ser-Thr"/>
    <property type="match status" value="1"/>
</dbReference>
<evidence type="ECO:0000313" key="14">
    <source>
        <dbReference type="EMBL" id="KAJ8798312.1"/>
    </source>
</evidence>
<evidence type="ECO:0000256" key="1">
    <source>
        <dbReference type="ARBA" id="ARBA00004167"/>
    </source>
</evidence>
<dbReference type="GO" id="GO:0004016">
    <property type="term" value="F:adenylate cyclase activity"/>
    <property type="evidence" value="ECO:0007669"/>
    <property type="project" value="TreeGrafter"/>
</dbReference>
<feature type="domain" description="Protein kinase" evidence="12">
    <location>
        <begin position="262"/>
        <end position="587"/>
    </location>
</feature>
<dbReference type="InterPro" id="IPR050401">
    <property type="entry name" value="Cyclic_nucleotide_synthase"/>
</dbReference>
<evidence type="ECO:0000256" key="11">
    <source>
        <dbReference type="SAM" id="MobiDB-lite"/>
    </source>
</evidence>
<dbReference type="GO" id="GO:0007168">
    <property type="term" value="P:receptor guanylyl cyclase signaling pathway"/>
    <property type="evidence" value="ECO:0007669"/>
    <property type="project" value="TreeGrafter"/>
</dbReference>
<dbReference type="SUPFAM" id="SSF53822">
    <property type="entry name" value="Periplasmic binding protein-like I"/>
    <property type="match status" value="1"/>
</dbReference>
<keyword evidence="9" id="KW-0141">cGMP biosynthesis</keyword>
<dbReference type="Gene3D" id="1.10.510.10">
    <property type="entry name" value="Transferase(Phosphotransferase) domain 1"/>
    <property type="match status" value="1"/>
</dbReference>
<dbReference type="Gene3D" id="6.10.250.780">
    <property type="match status" value="1"/>
</dbReference>
<keyword evidence="6" id="KW-1133">Transmembrane helix</keyword>
<dbReference type="GO" id="GO:0035556">
    <property type="term" value="P:intracellular signal transduction"/>
    <property type="evidence" value="ECO:0007669"/>
    <property type="project" value="InterPro"/>
</dbReference>
<dbReference type="SUPFAM" id="SSF55073">
    <property type="entry name" value="Nucleotide cyclase"/>
    <property type="match status" value="1"/>
</dbReference>
<dbReference type="GO" id="GO:0005524">
    <property type="term" value="F:ATP binding"/>
    <property type="evidence" value="ECO:0007669"/>
    <property type="project" value="InterPro"/>
</dbReference>
<evidence type="ECO:0000256" key="5">
    <source>
        <dbReference type="ARBA" id="ARBA00022741"/>
    </source>
</evidence>
<feature type="domain" description="Guanylate cyclase" evidence="13">
    <location>
        <begin position="609"/>
        <end position="652"/>
    </location>
</feature>
<dbReference type="EC" id="4.6.1.2" evidence="2"/>
<name>A0AB34I1B6_ESCRO</name>
<keyword evidence="3" id="KW-0812">Transmembrane</keyword>
<dbReference type="Gene3D" id="3.40.50.2300">
    <property type="match status" value="2"/>
</dbReference>
<dbReference type="InterPro" id="IPR001828">
    <property type="entry name" value="ANF_lig-bd_rcpt"/>
</dbReference>
<proteinExistence type="predicted"/>
<feature type="region of interest" description="Disordered" evidence="11">
    <location>
        <begin position="441"/>
        <end position="476"/>
    </location>
</feature>
<evidence type="ECO:0000259" key="12">
    <source>
        <dbReference type="PROSITE" id="PS50011"/>
    </source>
</evidence>
<evidence type="ECO:0000256" key="3">
    <source>
        <dbReference type="ARBA" id="ARBA00022692"/>
    </source>
</evidence>
<dbReference type="Gene3D" id="3.30.70.1230">
    <property type="entry name" value="Nucleotide cyclase"/>
    <property type="match status" value="1"/>
</dbReference>
<dbReference type="PROSITE" id="PS50011">
    <property type="entry name" value="PROTEIN_KINASE_DOM"/>
    <property type="match status" value="1"/>
</dbReference>
<dbReference type="FunFam" id="3.40.50.2300:FF:000114">
    <property type="entry name" value="Guanylate cyclase"/>
    <property type="match status" value="1"/>
</dbReference>
<keyword evidence="7" id="KW-0472">Membrane</keyword>
<evidence type="ECO:0000256" key="7">
    <source>
        <dbReference type="ARBA" id="ARBA00023136"/>
    </source>
</evidence>
<accession>A0AB34I1B6</accession>
<protein>
    <recommendedName>
        <fullName evidence="2">guanylate cyclase</fullName>
        <ecNumber evidence="2">4.6.1.2</ecNumber>
    </recommendedName>
</protein>
<dbReference type="EMBL" id="JAIQCJ010000074">
    <property type="protein sequence ID" value="KAJ8798312.1"/>
    <property type="molecule type" value="Genomic_DNA"/>
</dbReference>
<dbReference type="AlphaFoldDB" id="A0AB34I1B6"/>
<dbReference type="PANTHER" id="PTHR11920">
    <property type="entry name" value="GUANYLYL CYCLASE"/>
    <property type="match status" value="1"/>
</dbReference>
<evidence type="ECO:0000256" key="2">
    <source>
        <dbReference type="ARBA" id="ARBA00012202"/>
    </source>
</evidence>
<dbReference type="GO" id="GO:0004383">
    <property type="term" value="F:guanylate cyclase activity"/>
    <property type="evidence" value="ECO:0007669"/>
    <property type="project" value="UniProtKB-EC"/>
</dbReference>
<comment type="caution">
    <text evidence="14">The sequence shown here is derived from an EMBL/GenBank/DDBJ whole genome shotgun (WGS) entry which is preliminary data.</text>
</comment>
<dbReference type="Pfam" id="PF01094">
    <property type="entry name" value="ANF_receptor"/>
    <property type="match status" value="1"/>
</dbReference>
<comment type="subcellular location">
    <subcellularLocation>
        <location evidence="1">Membrane</location>
        <topology evidence="1">Single-pass membrane protein</topology>
    </subcellularLocation>
</comment>
<keyword evidence="5" id="KW-0547">Nucleotide-binding</keyword>
<dbReference type="InterPro" id="IPR001054">
    <property type="entry name" value="A/G_cyclase"/>
</dbReference>
<feature type="coiled-coil region" evidence="10">
    <location>
        <begin position="546"/>
        <end position="584"/>
    </location>
</feature>
<keyword evidence="10" id="KW-0175">Coiled coil</keyword>
<evidence type="ECO:0000256" key="6">
    <source>
        <dbReference type="ARBA" id="ARBA00022989"/>
    </source>
</evidence>
<dbReference type="GO" id="GO:0001653">
    <property type="term" value="F:peptide receptor activity"/>
    <property type="evidence" value="ECO:0007669"/>
    <property type="project" value="TreeGrafter"/>
</dbReference>
<dbReference type="SUPFAM" id="SSF56112">
    <property type="entry name" value="Protein kinase-like (PK-like)"/>
    <property type="match status" value="1"/>
</dbReference>
<dbReference type="Pfam" id="PF00211">
    <property type="entry name" value="Guanylate_cyc"/>
    <property type="match status" value="1"/>
</dbReference>
<dbReference type="InterPro" id="IPR000719">
    <property type="entry name" value="Prot_kinase_dom"/>
</dbReference>
<dbReference type="InterPro" id="IPR028082">
    <property type="entry name" value="Peripla_BP_I"/>
</dbReference>